<gene>
    <name evidence="1" type="ORF">CDAR_181391</name>
</gene>
<protein>
    <submittedName>
        <fullName evidence="1">Uncharacterized protein</fullName>
    </submittedName>
</protein>
<dbReference type="Proteomes" id="UP001054837">
    <property type="component" value="Unassembled WGS sequence"/>
</dbReference>
<name>A0AAV4U423_9ARAC</name>
<dbReference type="EMBL" id="BPLQ01010670">
    <property type="protein sequence ID" value="GIY52485.1"/>
    <property type="molecule type" value="Genomic_DNA"/>
</dbReference>
<dbReference type="AlphaFoldDB" id="A0AAV4U423"/>
<comment type="caution">
    <text evidence="1">The sequence shown here is derived from an EMBL/GenBank/DDBJ whole genome shotgun (WGS) entry which is preliminary data.</text>
</comment>
<organism evidence="1 2">
    <name type="scientific">Caerostris darwini</name>
    <dbReference type="NCBI Taxonomy" id="1538125"/>
    <lineage>
        <taxon>Eukaryota</taxon>
        <taxon>Metazoa</taxon>
        <taxon>Ecdysozoa</taxon>
        <taxon>Arthropoda</taxon>
        <taxon>Chelicerata</taxon>
        <taxon>Arachnida</taxon>
        <taxon>Araneae</taxon>
        <taxon>Araneomorphae</taxon>
        <taxon>Entelegynae</taxon>
        <taxon>Araneoidea</taxon>
        <taxon>Araneidae</taxon>
        <taxon>Caerostris</taxon>
    </lineage>
</organism>
<accession>A0AAV4U423</accession>
<keyword evidence="2" id="KW-1185">Reference proteome</keyword>
<proteinExistence type="predicted"/>
<sequence>MCDLGPITRLSHRLLICKTKRLRNSNNQEFTILKCDFASSFAETTSRQFPQKLTIFSCYLLIGSIVSESEHSGLPPKDPRTVKHGFFRLPLRVSWTFLCLIRGTPLAVLENDTTLRGIKRDL</sequence>
<reference evidence="1 2" key="1">
    <citation type="submission" date="2021-06" db="EMBL/GenBank/DDBJ databases">
        <title>Caerostris darwini draft genome.</title>
        <authorList>
            <person name="Kono N."/>
            <person name="Arakawa K."/>
        </authorList>
    </citation>
    <scope>NUCLEOTIDE SEQUENCE [LARGE SCALE GENOMIC DNA]</scope>
</reference>
<evidence type="ECO:0000313" key="2">
    <source>
        <dbReference type="Proteomes" id="UP001054837"/>
    </source>
</evidence>
<evidence type="ECO:0000313" key="1">
    <source>
        <dbReference type="EMBL" id="GIY52485.1"/>
    </source>
</evidence>